<keyword evidence="3" id="KW-1185">Reference proteome</keyword>
<dbReference type="SUPFAM" id="SSF103473">
    <property type="entry name" value="MFS general substrate transporter"/>
    <property type="match status" value="1"/>
</dbReference>
<feature type="transmembrane region" description="Helical" evidence="1">
    <location>
        <begin position="202"/>
        <end position="219"/>
    </location>
</feature>
<keyword evidence="1" id="KW-0472">Membrane</keyword>
<reference evidence="3" key="1">
    <citation type="journal article" date="2019" name="Int. J. Syst. Evol. Microbiol.">
        <title>The Global Catalogue of Microorganisms (GCM) 10K type strain sequencing project: providing services to taxonomists for standard genome sequencing and annotation.</title>
        <authorList>
            <consortium name="The Broad Institute Genomics Platform"/>
            <consortium name="The Broad Institute Genome Sequencing Center for Infectious Disease"/>
            <person name="Wu L."/>
            <person name="Ma J."/>
        </authorList>
    </citation>
    <scope>NUCLEOTIDE SEQUENCE [LARGE SCALE GENOMIC DNA]</scope>
    <source>
        <strain evidence="3">NBRC 105830</strain>
    </source>
</reference>
<keyword evidence="1" id="KW-0812">Transmembrane</keyword>
<feature type="transmembrane region" description="Helical" evidence="1">
    <location>
        <begin position="290"/>
        <end position="308"/>
    </location>
</feature>
<dbReference type="InterPro" id="IPR036259">
    <property type="entry name" value="MFS_trans_sf"/>
</dbReference>
<feature type="transmembrane region" description="Helical" evidence="1">
    <location>
        <begin position="137"/>
        <end position="163"/>
    </location>
</feature>
<evidence type="ECO:0000313" key="3">
    <source>
        <dbReference type="Proteomes" id="UP001157109"/>
    </source>
</evidence>
<keyword evidence="1" id="KW-1133">Transmembrane helix</keyword>
<dbReference type="Proteomes" id="UP001157109">
    <property type="component" value="Unassembled WGS sequence"/>
</dbReference>
<accession>A0ABQ6HRB2</accession>
<organism evidence="2 3">
    <name type="scientific">Arsenicicoccus piscis</name>
    <dbReference type="NCBI Taxonomy" id="673954"/>
    <lineage>
        <taxon>Bacteria</taxon>
        <taxon>Bacillati</taxon>
        <taxon>Actinomycetota</taxon>
        <taxon>Actinomycetes</taxon>
        <taxon>Micrococcales</taxon>
        <taxon>Intrasporangiaceae</taxon>
        <taxon>Arsenicicoccus</taxon>
    </lineage>
</organism>
<comment type="caution">
    <text evidence="2">The sequence shown here is derived from an EMBL/GenBank/DDBJ whole genome shotgun (WGS) entry which is preliminary data.</text>
</comment>
<dbReference type="PANTHER" id="PTHR23542:SF1">
    <property type="entry name" value="MAJOR FACILITATOR SUPERFAMILY (MFS) PROFILE DOMAIN-CONTAINING PROTEIN"/>
    <property type="match status" value="1"/>
</dbReference>
<dbReference type="EMBL" id="BSUJ01000001">
    <property type="protein sequence ID" value="GMA20994.1"/>
    <property type="molecule type" value="Genomic_DNA"/>
</dbReference>
<feature type="transmembrane region" description="Helical" evidence="1">
    <location>
        <begin position="169"/>
        <end position="190"/>
    </location>
</feature>
<gene>
    <name evidence="2" type="ORF">GCM10025862_30150</name>
</gene>
<sequence length="330" mass="34036">MAVPLALMSAAALLSLVLATYLGAPVWVLVLANLGNAIMPQAGTLIRARWAHLLRGEAGMLHTANSFEQVLDESCFMMGPALGAALATLFFPEAGMLLALLLYTTGVIGLALQRRTEPPVQPQHEHHTGRAWQAPGLLLLAATLALTGTIFGAADVIVVAFAAEHQAAAWGGATLGCFALGSLVGGLVYGTRPAADAIAQRLLWSTLAMSVLLLPVLVVDQLPVLAAVLLVAGSAIAPTLITAMMLAQRLVPESQINEGMTIVMTGLLIGIALGSSAAGGMIDAYGASRAFLVPVLAAFLAFALALLGRSTLVSAERRAMDLFGSFATKP</sequence>
<feature type="transmembrane region" description="Helical" evidence="1">
    <location>
        <begin position="259"/>
        <end position="278"/>
    </location>
</feature>
<dbReference type="PANTHER" id="PTHR23542">
    <property type="match status" value="1"/>
</dbReference>
<evidence type="ECO:0000256" key="1">
    <source>
        <dbReference type="SAM" id="Phobius"/>
    </source>
</evidence>
<dbReference type="Gene3D" id="1.20.1250.20">
    <property type="entry name" value="MFS general substrate transporter like domains"/>
    <property type="match status" value="1"/>
</dbReference>
<name>A0ABQ6HRB2_9MICO</name>
<proteinExistence type="predicted"/>
<protein>
    <submittedName>
        <fullName evidence="2">MFS transporter</fullName>
    </submittedName>
</protein>
<evidence type="ECO:0000313" key="2">
    <source>
        <dbReference type="EMBL" id="GMA20994.1"/>
    </source>
</evidence>
<feature type="transmembrane region" description="Helical" evidence="1">
    <location>
        <begin position="225"/>
        <end position="247"/>
    </location>
</feature>